<dbReference type="Pfam" id="PF16375">
    <property type="entry name" value="DUF4986"/>
    <property type="match status" value="1"/>
</dbReference>
<gene>
    <name evidence="5" type="ORF">SAMN05421866_0366</name>
</gene>
<evidence type="ECO:0000259" key="2">
    <source>
        <dbReference type="Pfam" id="PF16375"/>
    </source>
</evidence>
<dbReference type="EMBL" id="FQWT01000001">
    <property type="protein sequence ID" value="SHG41450.1"/>
    <property type="molecule type" value="Genomic_DNA"/>
</dbReference>
<dbReference type="InterPro" id="IPR032275">
    <property type="entry name" value="DUF4986"/>
</dbReference>
<accession>A0A1M5JMG2</accession>
<keyword evidence="6" id="KW-1185">Reference proteome</keyword>
<evidence type="ECO:0000259" key="1">
    <source>
        <dbReference type="Pfam" id="PF07944"/>
    </source>
</evidence>
<dbReference type="Pfam" id="PF20620">
    <property type="entry name" value="DUF6805"/>
    <property type="match status" value="1"/>
</dbReference>
<organism evidence="5 6">
    <name type="scientific">Chryseobacterium oranimense</name>
    <dbReference type="NCBI Taxonomy" id="421058"/>
    <lineage>
        <taxon>Bacteria</taxon>
        <taxon>Pseudomonadati</taxon>
        <taxon>Bacteroidota</taxon>
        <taxon>Flavobacteriia</taxon>
        <taxon>Flavobacteriales</taxon>
        <taxon>Weeksellaceae</taxon>
        <taxon>Chryseobacterium group</taxon>
        <taxon>Chryseobacterium</taxon>
    </lineage>
</organism>
<evidence type="ECO:0000259" key="4">
    <source>
        <dbReference type="Pfam" id="PF20736"/>
    </source>
</evidence>
<dbReference type="eggNOG" id="COG3533">
    <property type="taxonomic scope" value="Bacteria"/>
</dbReference>
<evidence type="ECO:0000259" key="3">
    <source>
        <dbReference type="Pfam" id="PF20620"/>
    </source>
</evidence>
<dbReference type="OrthoDB" id="9757939at2"/>
<evidence type="ECO:0000313" key="6">
    <source>
        <dbReference type="Proteomes" id="UP000184047"/>
    </source>
</evidence>
<name>A0A1M5JMG2_9FLAO</name>
<dbReference type="InterPro" id="IPR008928">
    <property type="entry name" value="6-hairpin_glycosidase_sf"/>
</dbReference>
<dbReference type="InterPro" id="IPR012878">
    <property type="entry name" value="Beta-AFase-like_GH127_cat"/>
</dbReference>
<feature type="domain" description="Non-reducing end beta-L-arabinofuranosidase-like GH127 catalytic" evidence="1">
    <location>
        <begin position="32"/>
        <end position="412"/>
    </location>
</feature>
<dbReference type="InterPro" id="IPR049046">
    <property type="entry name" value="Beta-AFase-like_GH127_middle"/>
</dbReference>
<sequence>MTPKLSVILLCFASFTSAQVKKKINYFPLETVRLSESVFNKAMMADRKYLMAIEPDRLLAPYLKEAGLKPKADNYPNWENTGLDGHIGGHYLSALSLMYASTGDSAIQHRIDYMISELERCQNTSPDGYISGVPDGKKIWKEIKQGNIRASSFGLNDRWVPLYNIHKLYSGLRDAYWYAKNEKAKAMLIRLTDWMMNEVSDLSDKQIQDMLRSEHGGLNEVFADVYDITHDGKYLKLAHRFSHQAILTPLLSGEDKLTGLHANTQIPKVIGYKRIADLENNESWSNAADFFWHNVTEKRSSAIGGNSVSEHFNPVNDFSSMIKSIEGPETCNTYNMLKLTKELYATLPESYYIDYYEKALYNHILSTENHDQGGFVYFTPMRPGHYRVYSQPQTSFWCCVGSGMENHAKYGEMIYARSEKDLYVNLFIPSTLTWKHQKVVLRQVNNFPEVPETTLIFDAAGKSEFDLKLRCPEWTTPSEVKILINEKQEKVQRGSDGYFTLTKKWKKGDVVKMTLPMHISAEQLPDHSNYYAFKYGPVVLAAKYGTENQQGLLADDSRGGHIAHGPQIPLNEIPVILGNPSEMVSHVAPLNNKPLNFAVKGLYPSEKFGEGLNLVPFYSIQAERYILYWPQADKNGIENMLKQRAKEEAETRKLDMITTDKIQLGEQQPESDHFIESKDSGTGYMEDRHFRDAKGWFSYQMKNNEKNASYLYLLYFDANTNRTLNIEINGKKIMTQNLEGKSGTLPQHLVIPIPDSEKNKENLTVKFLAEEKLMTAKVIEVRLLKENYGKK</sequence>
<feature type="domain" description="Glycoside hydrolase GH146 substrate-binding" evidence="3">
    <location>
        <begin position="653"/>
        <end position="784"/>
    </location>
</feature>
<dbReference type="Pfam" id="PF20736">
    <property type="entry name" value="Glyco_hydro127M"/>
    <property type="match status" value="1"/>
</dbReference>
<dbReference type="InterPro" id="IPR046544">
    <property type="entry name" value="GH146_SB_dom"/>
</dbReference>
<dbReference type="PANTHER" id="PTHR31151:SF0">
    <property type="entry name" value="PROLINE-TRNA LIGASE (DUF1680)"/>
    <property type="match status" value="1"/>
</dbReference>
<dbReference type="RefSeq" id="WP_073059715.1">
    <property type="nucleotide sequence ID" value="NZ_FQWT01000001.1"/>
</dbReference>
<feature type="domain" description="Non-reducing end beta-L-arabinofuranosidase-like GH127 middle" evidence="4">
    <location>
        <begin position="422"/>
        <end position="517"/>
    </location>
</feature>
<reference evidence="6" key="1">
    <citation type="submission" date="2016-11" db="EMBL/GenBank/DDBJ databases">
        <authorList>
            <person name="Varghese N."/>
            <person name="Submissions S."/>
        </authorList>
    </citation>
    <scope>NUCLEOTIDE SEQUENCE [LARGE SCALE GENOMIC DNA]</scope>
    <source>
        <strain evidence="6">DSM 19055</strain>
    </source>
</reference>
<dbReference type="STRING" id="421058.SAMN05421866_0366"/>
<evidence type="ECO:0000313" key="5">
    <source>
        <dbReference type="EMBL" id="SHG41450.1"/>
    </source>
</evidence>
<dbReference type="SUPFAM" id="SSF48208">
    <property type="entry name" value="Six-hairpin glycosidases"/>
    <property type="match status" value="1"/>
</dbReference>
<dbReference type="PANTHER" id="PTHR31151">
    <property type="entry name" value="PROLINE-TRNA LIGASE (DUF1680)"/>
    <property type="match status" value="1"/>
</dbReference>
<dbReference type="Pfam" id="PF07944">
    <property type="entry name" value="Beta-AFase-like_GH127_cat"/>
    <property type="match status" value="1"/>
</dbReference>
<protein>
    <submittedName>
        <fullName evidence="5">Uncharacterized protein</fullName>
    </submittedName>
</protein>
<dbReference type="AlphaFoldDB" id="A0A1M5JMG2"/>
<dbReference type="GO" id="GO:0005975">
    <property type="term" value="P:carbohydrate metabolic process"/>
    <property type="evidence" value="ECO:0007669"/>
    <property type="project" value="InterPro"/>
</dbReference>
<dbReference type="Proteomes" id="UP000184047">
    <property type="component" value="Unassembled WGS sequence"/>
</dbReference>
<feature type="domain" description="DUF4986" evidence="2">
    <location>
        <begin position="545"/>
        <end position="629"/>
    </location>
</feature>
<proteinExistence type="predicted"/>